<dbReference type="EMBL" id="GBRD01013732">
    <property type="protein sequence ID" value="JAG52094.1"/>
    <property type="molecule type" value="Transcribed_RNA"/>
</dbReference>
<protein>
    <submittedName>
        <fullName evidence="2">Uncharacterized protein</fullName>
    </submittedName>
</protein>
<sequence length="255" mass="28487">RNGIRRAGIGIGVFRLFFQLTMLRLFFAVVIFSWAAQGRRIPTSPSAGCRVVNDEVNRILESSNGDFERNSIPVYIEGINQYISLSIDGSSIPSQVYLNTPKGELRSLATLSRSSNATKCSDGDHITLEGELQFDTLDLHFNDAESNYALPFHVLKSRGTFIYNVKPTVNILISKSRYGCHLDSYSIGTTESVDYKFQPDSTGSWLDGRIVANLLQYALHEADSTPLLKYVQEATKEFVESYFTKAWCSSLNPSN</sequence>
<name>A0A0K8SH44_LYGHE</name>
<dbReference type="EMBL" id="GBRD01013731">
    <property type="protein sequence ID" value="JAG52095.1"/>
    <property type="molecule type" value="Transcribed_RNA"/>
</dbReference>
<keyword evidence="1" id="KW-0472">Membrane</keyword>
<evidence type="ECO:0000313" key="2">
    <source>
        <dbReference type="EMBL" id="JAG52095.1"/>
    </source>
</evidence>
<dbReference type="AlphaFoldDB" id="A0A0K8SH44"/>
<accession>A0A0K8SH44</accession>
<organism evidence="2">
    <name type="scientific">Lygus hesperus</name>
    <name type="common">Western plant bug</name>
    <dbReference type="NCBI Taxonomy" id="30085"/>
    <lineage>
        <taxon>Eukaryota</taxon>
        <taxon>Metazoa</taxon>
        <taxon>Ecdysozoa</taxon>
        <taxon>Arthropoda</taxon>
        <taxon>Hexapoda</taxon>
        <taxon>Insecta</taxon>
        <taxon>Pterygota</taxon>
        <taxon>Neoptera</taxon>
        <taxon>Paraneoptera</taxon>
        <taxon>Hemiptera</taxon>
        <taxon>Heteroptera</taxon>
        <taxon>Panheteroptera</taxon>
        <taxon>Cimicomorpha</taxon>
        <taxon>Miridae</taxon>
        <taxon>Mirini</taxon>
        <taxon>Lygus</taxon>
    </lineage>
</organism>
<proteinExistence type="predicted"/>
<keyword evidence="1" id="KW-1133">Transmembrane helix</keyword>
<keyword evidence="1" id="KW-0812">Transmembrane</keyword>
<reference evidence="2" key="1">
    <citation type="submission" date="2014-09" db="EMBL/GenBank/DDBJ databases">
        <authorList>
            <person name="Magalhaes I.L.F."/>
            <person name="Oliveira U."/>
            <person name="Santos F.R."/>
            <person name="Vidigal T.H.D.A."/>
            <person name="Brescovit A.D."/>
            <person name="Santos A.J."/>
        </authorList>
    </citation>
    <scope>NUCLEOTIDE SEQUENCE</scope>
</reference>
<feature type="non-terminal residue" evidence="2">
    <location>
        <position position="1"/>
    </location>
</feature>
<evidence type="ECO:0000256" key="1">
    <source>
        <dbReference type="SAM" id="Phobius"/>
    </source>
</evidence>
<feature type="transmembrane region" description="Helical" evidence="1">
    <location>
        <begin position="12"/>
        <end position="36"/>
    </location>
</feature>